<reference evidence="3 4" key="1">
    <citation type="submission" date="2019-07" db="EMBL/GenBank/DDBJ databases">
        <title>New species of Amycolatopsis and Streptomyces.</title>
        <authorList>
            <person name="Duangmal K."/>
            <person name="Teo W.F.A."/>
            <person name="Lipun K."/>
        </authorList>
    </citation>
    <scope>NUCLEOTIDE SEQUENCE [LARGE SCALE GENOMIC DNA]</scope>
    <source>
        <strain evidence="3 4">JCM 30562</strain>
    </source>
</reference>
<sequence>MALRYGRKGFPVRSKVVWCAALAVVVALTAAACSRSVTGTPSAAGSGDSSQAALPPGSTASGSTAVTVATMHVTLPQGARYTETSADGSLDGCVSAGSAACEARMLDLRAASADPNAQFNAPSTSRPYGWYTGTDVPQCITPSTGPGAGTQATGSTVLEHGFAPIGPKKAEYARWQVTCANGAQDNQVRMWWLPTSKILVVEYASTPALDAQLDQMLAAATFG</sequence>
<keyword evidence="4" id="KW-1185">Reference proteome</keyword>
<feature type="region of interest" description="Disordered" evidence="1">
    <location>
        <begin position="39"/>
        <end position="61"/>
    </location>
</feature>
<name>A0A558ACT5_9PSEU</name>
<gene>
    <name evidence="3" type="ORF">FNH06_14955</name>
</gene>
<protein>
    <recommendedName>
        <fullName evidence="5">DUF3558 domain-containing protein</fullName>
    </recommendedName>
</protein>
<organism evidence="3 4">
    <name type="scientific">Amycolatopsis acidiphila</name>
    <dbReference type="NCBI Taxonomy" id="715473"/>
    <lineage>
        <taxon>Bacteria</taxon>
        <taxon>Bacillati</taxon>
        <taxon>Actinomycetota</taxon>
        <taxon>Actinomycetes</taxon>
        <taxon>Pseudonocardiales</taxon>
        <taxon>Pseudonocardiaceae</taxon>
        <taxon>Amycolatopsis</taxon>
    </lineage>
</organism>
<proteinExistence type="predicted"/>
<feature type="signal peptide" evidence="2">
    <location>
        <begin position="1"/>
        <end position="32"/>
    </location>
</feature>
<accession>A0A558ACT5</accession>
<evidence type="ECO:0000313" key="4">
    <source>
        <dbReference type="Proteomes" id="UP000318578"/>
    </source>
</evidence>
<evidence type="ECO:0000313" key="3">
    <source>
        <dbReference type="EMBL" id="TVT22055.1"/>
    </source>
</evidence>
<evidence type="ECO:0000256" key="1">
    <source>
        <dbReference type="SAM" id="MobiDB-lite"/>
    </source>
</evidence>
<dbReference type="Proteomes" id="UP000318578">
    <property type="component" value="Unassembled WGS sequence"/>
</dbReference>
<keyword evidence="2" id="KW-0732">Signal</keyword>
<evidence type="ECO:0000256" key="2">
    <source>
        <dbReference type="SAM" id="SignalP"/>
    </source>
</evidence>
<feature type="compositionally biased region" description="Low complexity" evidence="1">
    <location>
        <begin position="42"/>
        <end position="61"/>
    </location>
</feature>
<dbReference type="EMBL" id="VJZA01000021">
    <property type="protein sequence ID" value="TVT22055.1"/>
    <property type="molecule type" value="Genomic_DNA"/>
</dbReference>
<evidence type="ECO:0008006" key="5">
    <source>
        <dbReference type="Google" id="ProtNLM"/>
    </source>
</evidence>
<feature type="chain" id="PRO_5038972552" description="DUF3558 domain-containing protein" evidence="2">
    <location>
        <begin position="33"/>
        <end position="223"/>
    </location>
</feature>
<dbReference type="OrthoDB" id="3680186at2"/>
<comment type="caution">
    <text evidence="3">The sequence shown here is derived from an EMBL/GenBank/DDBJ whole genome shotgun (WGS) entry which is preliminary data.</text>
</comment>
<dbReference type="PROSITE" id="PS51257">
    <property type="entry name" value="PROKAR_LIPOPROTEIN"/>
    <property type="match status" value="1"/>
</dbReference>
<dbReference type="AlphaFoldDB" id="A0A558ACT5"/>